<protein>
    <recommendedName>
        <fullName evidence="1">MACPF domain-containing protein</fullName>
    </recommendedName>
</protein>
<dbReference type="EMBL" id="ML735243">
    <property type="protein sequence ID" value="KAE8391687.1"/>
    <property type="molecule type" value="Genomic_DNA"/>
</dbReference>
<evidence type="ECO:0000313" key="2">
    <source>
        <dbReference type="EMBL" id="KAE8391687.1"/>
    </source>
</evidence>
<name>A0A5N7CCV9_PETAA</name>
<dbReference type="Proteomes" id="UP000326877">
    <property type="component" value="Unassembled WGS sequence"/>
</dbReference>
<gene>
    <name evidence="2" type="ORF">BDV23DRAFT_182274</name>
</gene>
<feature type="domain" description="MACPF" evidence="1">
    <location>
        <begin position="5"/>
        <end position="329"/>
    </location>
</feature>
<organism evidence="2">
    <name type="scientific">Petromyces alliaceus</name>
    <name type="common">Aspergillus alliaceus</name>
    <dbReference type="NCBI Taxonomy" id="209559"/>
    <lineage>
        <taxon>Eukaryota</taxon>
        <taxon>Fungi</taxon>
        <taxon>Dikarya</taxon>
        <taxon>Ascomycota</taxon>
        <taxon>Pezizomycotina</taxon>
        <taxon>Eurotiomycetes</taxon>
        <taxon>Eurotiomycetidae</taxon>
        <taxon>Eurotiales</taxon>
        <taxon>Aspergillaceae</taxon>
        <taxon>Aspergillus</taxon>
        <taxon>Aspergillus subgen. Circumdati</taxon>
    </lineage>
</organism>
<dbReference type="PROSITE" id="PS51412">
    <property type="entry name" value="MACPF_2"/>
    <property type="match status" value="1"/>
</dbReference>
<dbReference type="AlphaFoldDB" id="A0A5N7CCV9"/>
<sequence>MDVHTASTSHEGPEILPICNILGRAVNMLLPYIDPFDYRAVLENGSQRLIVGMAKTGNKAQPPGEKKPYLVPDNVEYRYLGTNSSRNDLICEMGSELAPKLGMNMSLSGRYAGISISSNSQHSYEPSLRFNSLYGIYSFDQQSYRLYLDRDRCYSFVNMGFINAAEQLPSWEERPAIYQVFKSFFETWGTHLVVQCHMGTRYQLRVEREQASQNMRDEFSAHVKAEYQGIMGGSYAVENEDEYRRYLNVRTTQCKVLGGDAGYAAILANDPASKEAFQNWQSNRFHERDAMTNTQIQRLDTFLQGSNETSQKKIGERLAPALDYICNFMELKGRLKFIPISARNERLQWAECKITYLPGMEIIPENKMGWRVTRISPAHVKFEQCNSDENYLEVGITIRGPTHIVDVSFNGGLESGSASLFRYLLLSSSGPKPDQFCTRVISKKPTGDESVVHVSPSLKTWGDFSEPELAAHKQGMEYAKEHRISEMLLKAH</sequence>
<reference evidence="2" key="1">
    <citation type="submission" date="2019-04" db="EMBL/GenBank/DDBJ databases">
        <title>Friends and foes A comparative genomics studyof 23 Aspergillus species from section Flavi.</title>
        <authorList>
            <consortium name="DOE Joint Genome Institute"/>
            <person name="Kjaerbolling I."/>
            <person name="Vesth T."/>
            <person name="Frisvad J.C."/>
            <person name="Nybo J.L."/>
            <person name="Theobald S."/>
            <person name="Kildgaard S."/>
            <person name="Isbrandt T."/>
            <person name="Kuo A."/>
            <person name="Sato A."/>
            <person name="Lyhne E.K."/>
            <person name="Kogle M.E."/>
            <person name="Wiebenga A."/>
            <person name="Kun R.S."/>
            <person name="Lubbers R.J."/>
            <person name="Makela M.R."/>
            <person name="Barry K."/>
            <person name="Chovatia M."/>
            <person name="Clum A."/>
            <person name="Daum C."/>
            <person name="Haridas S."/>
            <person name="He G."/>
            <person name="LaButti K."/>
            <person name="Lipzen A."/>
            <person name="Mondo S."/>
            <person name="Riley R."/>
            <person name="Salamov A."/>
            <person name="Simmons B.A."/>
            <person name="Magnuson J.K."/>
            <person name="Henrissat B."/>
            <person name="Mortensen U.H."/>
            <person name="Larsen T.O."/>
            <person name="Devries R.P."/>
            <person name="Grigoriev I.V."/>
            <person name="Machida M."/>
            <person name="Baker S.E."/>
            <person name="Andersen M.R."/>
        </authorList>
    </citation>
    <scope>NUCLEOTIDE SEQUENCE [LARGE SCALE GENOMIC DNA]</scope>
    <source>
        <strain evidence="2">IBT 14317</strain>
    </source>
</reference>
<dbReference type="Pfam" id="PF01823">
    <property type="entry name" value="MACPF"/>
    <property type="match status" value="1"/>
</dbReference>
<proteinExistence type="predicted"/>
<dbReference type="InterPro" id="IPR020864">
    <property type="entry name" value="MACPF"/>
</dbReference>
<evidence type="ECO:0000259" key="1">
    <source>
        <dbReference type="PROSITE" id="PS51412"/>
    </source>
</evidence>
<accession>A0A5N7CCV9</accession>
<dbReference type="OrthoDB" id="4250793at2759"/>